<dbReference type="PROSITE" id="PS01185">
    <property type="entry name" value="CTCK_1"/>
    <property type="match status" value="1"/>
</dbReference>
<evidence type="ECO:0000256" key="5">
    <source>
        <dbReference type="PROSITE-ProRule" id="PRU00039"/>
    </source>
</evidence>
<protein>
    <recommendedName>
        <fullName evidence="12">CTCK domain-containing protein</fullName>
    </recommendedName>
</protein>
<dbReference type="InterPro" id="IPR006208">
    <property type="entry name" value="Glyco_hormone_CN"/>
</dbReference>
<dbReference type="PANTHER" id="PTHR11339:SF371">
    <property type="entry name" value="MUCIN-2"/>
    <property type="match status" value="1"/>
</dbReference>
<keyword evidence="11" id="KW-1185">Reference proteome</keyword>
<gene>
    <name evidence="10" type="ORF">JZ751_017013</name>
</gene>
<sequence>MLTILKGVQMVNCTLQCNNHNSNAYNKINSSDINSHNPSTYLNHHKYSSYKSWANNPFNYNHRTTHFNNKPDSKHDHHRNNHNHSYSDYDHRTTFFHKPASQYKHNSHHNTSDNTEVTTHFNNNKPDSKHDHHRNNHNHSYSDYDHRTTYFHKPASQHKHNSHHNTSDNTEVTTHFNNNKPDSKHDHHRNNHNHSYSDYDHRTTYFHKPASQHKHNSHHNTSDNTEVTTHFNNNKPDSKHDHHRNNHNHSYSDYDHRTTYFHKPASQHKHNSHHNTSDNTEVTTHFNNNKPDSKHDHHRNNHNHSYSDYDHRTTYFHKPASQHKHNSHHNTSDNTEHKHNSHHNTSDNTEIIPKYNFKVIIDNYYCDALDGLSCPESLTVYYKSYEIFMTQKDINGIFKNLIYVNHKQIFPAYQTEDFRITDTGIETLLVIPAIQASVSFRGLMFSISLPYSLFHGNTEGQCGTTLLNSSSNECVPKKCDICFLPDGKWKKNGEKWTSGCQQCECDGATHSVYCHPKDCPVQPSVICDKLGEVMITQTVDCCPKSICKPTHCVYKNKTYEVGATVQGEKCEKCTCELDSKTAPPKPFITCQPIFCDTSCHLGYEYKPVAGQCCGKCEQTSCIVASNNNTIHAVKAGETWTDSQNKCISYECVKIRDQFITMEIKLSCPAFRPEECIPGTETTAADGCCRTCVPLRRPCNVTRTSDYLVGVNGCRSTKPTEMTTCGGSCGTYSLYSVQANMLQRSCTCCQETETSRREVEMSCPNGTKFIYSYVYIEKCGCLQTDCPVMKTANAPDVAKKTRAQVAKNRPGSRAGLQGWRAAESRPGYWAGSLGQQAEGWLDSRADPLGQQAEGWLDSQADPLGQWTEGWLDSRADPLGQ</sequence>
<evidence type="ECO:0000256" key="3">
    <source>
        <dbReference type="ARBA" id="ARBA00023157"/>
    </source>
</evidence>
<dbReference type="PROSITE" id="PS01208">
    <property type="entry name" value="VWFC_1"/>
    <property type="match status" value="1"/>
</dbReference>
<dbReference type="InterPro" id="IPR006207">
    <property type="entry name" value="Cys_knot_C"/>
</dbReference>
<evidence type="ECO:0000259" key="9">
    <source>
        <dbReference type="PROSITE" id="PS51233"/>
    </source>
</evidence>
<feature type="domain" description="VWFC" evidence="8">
    <location>
        <begin position="550"/>
        <end position="617"/>
    </location>
</feature>
<organism evidence="10 11">
    <name type="scientific">Albula glossodonta</name>
    <name type="common">roundjaw bonefish</name>
    <dbReference type="NCBI Taxonomy" id="121402"/>
    <lineage>
        <taxon>Eukaryota</taxon>
        <taxon>Metazoa</taxon>
        <taxon>Chordata</taxon>
        <taxon>Craniata</taxon>
        <taxon>Vertebrata</taxon>
        <taxon>Euteleostomi</taxon>
        <taxon>Actinopterygii</taxon>
        <taxon>Neopterygii</taxon>
        <taxon>Teleostei</taxon>
        <taxon>Albuliformes</taxon>
        <taxon>Albulidae</taxon>
        <taxon>Albula</taxon>
    </lineage>
</organism>
<dbReference type="InterPro" id="IPR001846">
    <property type="entry name" value="VWF_type-D"/>
</dbReference>
<dbReference type="PANTHER" id="PTHR11339">
    <property type="entry name" value="EXTRACELLULAR MATRIX GLYCOPROTEIN RELATED"/>
    <property type="match status" value="1"/>
</dbReference>
<evidence type="ECO:0000313" key="10">
    <source>
        <dbReference type="EMBL" id="KAG9331782.1"/>
    </source>
</evidence>
<feature type="compositionally biased region" description="Polar residues" evidence="6">
    <location>
        <begin position="167"/>
        <end position="180"/>
    </location>
</feature>
<proteinExistence type="predicted"/>
<dbReference type="EMBL" id="JAFBMS010000289">
    <property type="protein sequence ID" value="KAG9331782.1"/>
    <property type="molecule type" value="Genomic_DNA"/>
</dbReference>
<dbReference type="Pfam" id="PF00007">
    <property type="entry name" value="Cys_knot"/>
    <property type="match status" value="1"/>
</dbReference>
<feature type="disulfide bond" evidence="5">
    <location>
        <begin position="713"/>
        <end position="762"/>
    </location>
</feature>
<evidence type="ECO:0000259" key="7">
    <source>
        <dbReference type="PROSITE" id="PS01225"/>
    </source>
</evidence>
<dbReference type="SMART" id="SM00214">
    <property type="entry name" value="VWC"/>
    <property type="match status" value="2"/>
</dbReference>
<evidence type="ECO:0000256" key="2">
    <source>
        <dbReference type="ARBA" id="ARBA00022525"/>
    </source>
</evidence>
<dbReference type="OrthoDB" id="10071893at2759"/>
<feature type="compositionally biased region" description="Polar residues" evidence="6">
    <location>
        <begin position="277"/>
        <end position="290"/>
    </location>
</feature>
<dbReference type="GO" id="GO:0005615">
    <property type="term" value="C:extracellular space"/>
    <property type="evidence" value="ECO:0007669"/>
    <property type="project" value="TreeGrafter"/>
</dbReference>
<feature type="disulfide bond" evidence="5">
    <location>
        <begin position="728"/>
        <end position="780"/>
    </location>
</feature>
<dbReference type="PROSITE" id="PS51233">
    <property type="entry name" value="VWFD"/>
    <property type="match status" value="1"/>
</dbReference>
<dbReference type="SMART" id="SM00041">
    <property type="entry name" value="CT"/>
    <property type="match status" value="1"/>
</dbReference>
<keyword evidence="4" id="KW-0325">Glycoprotein</keyword>
<evidence type="ECO:0000259" key="8">
    <source>
        <dbReference type="PROSITE" id="PS50184"/>
    </source>
</evidence>
<accession>A0A8T2N273</accession>
<feature type="domain" description="VWFC" evidence="8">
    <location>
        <begin position="480"/>
        <end position="548"/>
    </location>
</feature>
<feature type="domain" description="CTCK" evidence="7">
    <location>
        <begin position="698"/>
        <end position="786"/>
    </location>
</feature>
<keyword evidence="2" id="KW-0964">Secreted</keyword>
<evidence type="ECO:0000256" key="6">
    <source>
        <dbReference type="SAM" id="MobiDB-lite"/>
    </source>
</evidence>
<dbReference type="Proteomes" id="UP000824540">
    <property type="component" value="Unassembled WGS sequence"/>
</dbReference>
<keyword evidence="3 5" id="KW-1015">Disulfide bond</keyword>
<dbReference type="PROSITE" id="PS01225">
    <property type="entry name" value="CTCK_2"/>
    <property type="match status" value="1"/>
</dbReference>
<evidence type="ECO:0000256" key="1">
    <source>
        <dbReference type="ARBA" id="ARBA00004613"/>
    </source>
</evidence>
<evidence type="ECO:0000313" key="11">
    <source>
        <dbReference type="Proteomes" id="UP000824540"/>
    </source>
</evidence>
<feature type="disulfide bond" evidence="5">
    <location>
        <begin position="698"/>
        <end position="748"/>
    </location>
</feature>
<dbReference type="SMART" id="SM00216">
    <property type="entry name" value="VWD"/>
    <property type="match status" value="1"/>
</dbReference>
<feature type="region of interest" description="Disordered" evidence="6">
    <location>
        <begin position="69"/>
        <end position="348"/>
    </location>
</feature>
<reference evidence="10" key="1">
    <citation type="thesis" date="2021" institute="BYU ScholarsArchive" country="Provo, UT, USA">
        <title>Applications of and Algorithms for Genome Assembly and Genomic Analyses with an Emphasis on Marine Teleosts.</title>
        <authorList>
            <person name="Pickett B.D."/>
        </authorList>
    </citation>
    <scope>NUCLEOTIDE SEQUENCE</scope>
    <source>
        <strain evidence="10">HI-2016</strain>
    </source>
</reference>
<comment type="caution">
    <text evidence="10">The sequence shown here is derived from an EMBL/GenBank/DDBJ whole genome shotgun (WGS) entry which is preliminary data.</text>
</comment>
<evidence type="ECO:0008006" key="12">
    <source>
        <dbReference type="Google" id="ProtNLM"/>
    </source>
</evidence>
<dbReference type="InterPro" id="IPR050780">
    <property type="entry name" value="Mucin_vWF_Thrombospondin_sf"/>
</dbReference>
<dbReference type="GO" id="GO:0031012">
    <property type="term" value="C:extracellular matrix"/>
    <property type="evidence" value="ECO:0007669"/>
    <property type="project" value="TreeGrafter"/>
</dbReference>
<evidence type="ECO:0000256" key="4">
    <source>
        <dbReference type="ARBA" id="ARBA00023180"/>
    </source>
</evidence>
<feature type="disulfide bond" evidence="5">
    <location>
        <begin position="724"/>
        <end position="778"/>
    </location>
</feature>
<feature type="compositionally biased region" description="Polar residues" evidence="6">
    <location>
        <begin position="222"/>
        <end position="235"/>
    </location>
</feature>
<comment type="subcellular location">
    <subcellularLocation>
        <location evidence="1">Secreted</location>
    </subcellularLocation>
</comment>
<feature type="compositionally biased region" description="Polar residues" evidence="6">
    <location>
        <begin position="112"/>
        <end position="125"/>
    </location>
</feature>
<dbReference type="InterPro" id="IPR001007">
    <property type="entry name" value="VWF_dom"/>
</dbReference>
<name>A0A8T2N273_9TELE</name>
<feature type="domain" description="VWFD" evidence="9">
    <location>
        <begin position="319"/>
        <end position="504"/>
    </location>
</feature>
<dbReference type="AlphaFoldDB" id="A0A8T2N273"/>
<dbReference type="PROSITE" id="PS50184">
    <property type="entry name" value="VWFC_2"/>
    <property type="match status" value="2"/>
</dbReference>